<feature type="region of interest" description="Disordered" evidence="1">
    <location>
        <begin position="938"/>
        <end position="957"/>
    </location>
</feature>
<dbReference type="Proteomes" id="UP000199727">
    <property type="component" value="Unassembled WGS sequence"/>
</dbReference>
<dbReference type="Pfam" id="PF08457">
    <property type="entry name" value="Sfi1"/>
    <property type="match status" value="1"/>
</dbReference>
<sequence length="1070" mass="125691">MFMTSTSSSRSAYTDSTTLAVDLDIVEEIFQRGRRATSFPQVFKSYTEVLQENGISATNDSVYYNFLLKVGVLKAPTWGDKWDLWKATRLNQTSPSRDSVSRTTQEAISNRKSQQSFASSQLPEVRKRVPFLASASSDLDEGYTGGEESDASIRASPRIQLAKKEIEDYAPAETVDVTGEDLLSFDPPIRTSTPIFAQYPRSGNPPDYIASDVSQDFKQATEEFSTLGLSTPKAQTKQTLQTISWVDRIDDLSLEVKNQMEQKADAFYTYGLTWRCWNMWFKTSEWYRVRHLSFSFYGPADITQITYKNIITARNNLLLRQMLERWHRSSHRLLSLPPIADRHRGQHLKSATLKMWMTKLKERDLDRMEQRLTRKKEVESIRKVLAHWKGKWDDKRTERWKKDMAERELGFIERRRKNQISAIFQHWRVEARFRYLKTSKEQELISSIFYAWHDLTTKQRYLKSILQDIQLRQKEDALHLWQKMATLKPKEKLAIDAGEGRLLVRIWNDWKVANWLSQQSSAFDRRCLFNKVMTKWKSATINQQALGRKAQTFDKLRLLQTSLKQWRVASMESLFNQIREKRLQNRAFVVWKGEMDRVEKLNALAHQFTRKRQSYALSSHLTRWRSHLSSLQTLSLQARLVRQQHLVINCFSKWKASSRTVLANQALADKAHGFFALRMAFKTWRVQYGRRKASAWIKEKEKERLKPIFDKWRVLAKRYRGLEKREIAFQRFVEEQTKKRLLAKWTERVIEVKDRELRIVRQRDEQTVKNALGRWRSHLEEIRANKKKANDLLEIRENENLRRAFRFWRSRAKRFKRLRLASERSIIERENKLLRDIWDKWWSRKREKDLDYIREEVEFLHENVILYGVMDKWKANTHILPGITADSLRVKSKTWATWERALERRKWAKTMEKERNQKLLTEVFGLWKEAAAHKSMLNARKHRGRPRPSGSTLTTTTHTIGARRSLSLTRLCNAPSSSHTPLPAAASSTSALGRAQSDHYRHDARGSESVASEPVYSRLREELGRKRRGVSEEPASGNMTRGGSRNAERLETPRSGSEMLRALRGVMPGR</sequence>
<feature type="region of interest" description="Disordered" evidence="1">
    <location>
        <begin position="93"/>
        <end position="121"/>
    </location>
</feature>
<dbReference type="AlphaFoldDB" id="A0A854Q8K5"/>
<dbReference type="InterPro" id="IPR013665">
    <property type="entry name" value="Sfi1_dom"/>
</dbReference>
<proteinExistence type="predicted"/>
<evidence type="ECO:0000259" key="2">
    <source>
        <dbReference type="Pfam" id="PF08457"/>
    </source>
</evidence>
<gene>
    <name evidence="3" type="ORF">C361_05324</name>
</gene>
<accession>A0A854Q8K5</accession>
<comment type="caution">
    <text evidence="3">The sequence shown here is derived from an EMBL/GenBank/DDBJ whole genome shotgun (WGS) entry which is preliminary data.</text>
</comment>
<feature type="compositionally biased region" description="Basic and acidic residues" evidence="1">
    <location>
        <begin position="996"/>
        <end position="1006"/>
    </location>
</feature>
<organism evidence="3 4">
    <name type="scientific">Cryptococcus neoformans Tu259-1</name>
    <dbReference type="NCBI Taxonomy" id="1230072"/>
    <lineage>
        <taxon>Eukaryota</taxon>
        <taxon>Fungi</taxon>
        <taxon>Dikarya</taxon>
        <taxon>Basidiomycota</taxon>
        <taxon>Agaricomycotina</taxon>
        <taxon>Tremellomycetes</taxon>
        <taxon>Tremellales</taxon>
        <taxon>Cryptococcaceae</taxon>
        <taxon>Cryptococcus</taxon>
        <taxon>Cryptococcus neoformans species complex</taxon>
    </lineage>
</organism>
<evidence type="ECO:0000313" key="3">
    <source>
        <dbReference type="EMBL" id="OXG15880.1"/>
    </source>
</evidence>
<feature type="region of interest" description="Disordered" evidence="1">
    <location>
        <begin position="972"/>
        <end position="1070"/>
    </location>
</feature>
<feature type="compositionally biased region" description="Low complexity" evidence="1">
    <location>
        <begin position="974"/>
        <end position="992"/>
    </location>
</feature>
<evidence type="ECO:0000313" key="4">
    <source>
        <dbReference type="Proteomes" id="UP000199727"/>
    </source>
</evidence>
<feature type="domain" description="Sfi1 spindle body" evidence="2">
    <location>
        <begin position="439"/>
        <end position="686"/>
    </location>
</feature>
<dbReference type="EMBL" id="AMKT01000069">
    <property type="protein sequence ID" value="OXG15880.1"/>
    <property type="molecule type" value="Genomic_DNA"/>
</dbReference>
<reference evidence="3 4" key="1">
    <citation type="submission" date="2017-06" db="EMBL/GenBank/DDBJ databases">
        <title>Global population genomics of the pathogenic fungus Cryptococcus neoformans var. grubii.</title>
        <authorList>
            <person name="Cuomo C."/>
            <person name="Litvintseva A."/>
            <person name="Chen Y."/>
            <person name="Young S."/>
            <person name="Zeng Q."/>
            <person name="Chapman S."/>
            <person name="Gujja S."/>
            <person name="Saif S."/>
            <person name="Birren B."/>
        </authorList>
    </citation>
    <scope>NUCLEOTIDE SEQUENCE [LARGE SCALE GENOMIC DNA]</scope>
    <source>
        <strain evidence="3 4">Tu259-1</strain>
    </source>
</reference>
<dbReference type="OrthoDB" id="1933281at2759"/>
<evidence type="ECO:0000256" key="1">
    <source>
        <dbReference type="SAM" id="MobiDB-lite"/>
    </source>
</evidence>
<name>A0A854Q8K5_CRYNE</name>
<protein>
    <recommendedName>
        <fullName evidence="2">Sfi1 spindle body domain-containing protein</fullName>
    </recommendedName>
</protein>